<dbReference type="AlphaFoldDB" id="A0A383E3Q9"/>
<proteinExistence type="predicted"/>
<feature type="non-terminal residue" evidence="1">
    <location>
        <position position="61"/>
    </location>
</feature>
<reference evidence="1" key="1">
    <citation type="submission" date="2018-05" db="EMBL/GenBank/DDBJ databases">
        <authorList>
            <person name="Lanie J.A."/>
            <person name="Ng W.-L."/>
            <person name="Kazmierczak K.M."/>
            <person name="Andrzejewski T.M."/>
            <person name="Davidsen T.M."/>
            <person name="Wayne K.J."/>
            <person name="Tettelin H."/>
            <person name="Glass J.I."/>
            <person name="Rusch D."/>
            <person name="Podicherti R."/>
            <person name="Tsui H.-C.T."/>
            <person name="Winkler M.E."/>
        </authorList>
    </citation>
    <scope>NUCLEOTIDE SEQUENCE</scope>
</reference>
<protein>
    <submittedName>
        <fullName evidence="1">Uncharacterized protein</fullName>
    </submittedName>
</protein>
<dbReference type="EMBL" id="UINC01222437">
    <property type="protein sequence ID" value="SVE51224.1"/>
    <property type="molecule type" value="Genomic_DNA"/>
</dbReference>
<name>A0A383E3Q9_9ZZZZ</name>
<sequence>MFKDNETSMGGLVLECFMCGRLLIFPTHRAECLKDWNKHGRVCLKCLLRWKFSGQHLEGYI</sequence>
<organism evidence="1">
    <name type="scientific">marine metagenome</name>
    <dbReference type="NCBI Taxonomy" id="408172"/>
    <lineage>
        <taxon>unclassified sequences</taxon>
        <taxon>metagenomes</taxon>
        <taxon>ecological metagenomes</taxon>
    </lineage>
</organism>
<accession>A0A383E3Q9</accession>
<evidence type="ECO:0000313" key="1">
    <source>
        <dbReference type="EMBL" id="SVE51224.1"/>
    </source>
</evidence>
<gene>
    <name evidence="1" type="ORF">METZ01_LOCUS504078</name>
</gene>